<keyword evidence="1" id="KW-0812">Transmembrane</keyword>
<evidence type="ECO:0000313" key="3">
    <source>
        <dbReference type="Proteomes" id="UP000426424"/>
    </source>
</evidence>
<dbReference type="RefSeq" id="WP_153975246.1">
    <property type="nucleotide sequence ID" value="NZ_CP039268.1"/>
</dbReference>
<feature type="transmembrane region" description="Helical" evidence="1">
    <location>
        <begin position="33"/>
        <end position="50"/>
    </location>
</feature>
<reference evidence="2 3" key="1">
    <citation type="submission" date="2019-12" db="EMBL/GenBank/DDBJ databases">
        <title>The complete genome of the thermophilic, anoxygenic phototrophic gammaproteobacterium Thermochromatium tepidum.</title>
        <authorList>
            <person name="Sattley W.M."/>
            <person name="Swingley W.D."/>
            <person name="Burchell B.M."/>
            <person name="Gurbani S.A."/>
            <person name="Kujawa C.M."/>
            <person name="Nuccio D.A."/>
            <person name="Schladweiler J."/>
            <person name="Shaffer K.N."/>
            <person name="Stokes L.M."/>
            <person name="Touchman J.W."/>
            <person name="Blankenship R.E."/>
            <person name="Madigan M.T."/>
        </authorList>
    </citation>
    <scope>NUCLEOTIDE SEQUENCE [LARGE SCALE GENOMIC DNA]</scope>
    <source>
        <strain evidence="2 3">ATCC 43061</strain>
    </source>
</reference>
<keyword evidence="1" id="KW-0472">Membrane</keyword>
<keyword evidence="3" id="KW-1185">Reference proteome</keyword>
<dbReference type="OrthoDB" id="283083at2"/>
<evidence type="ECO:0000256" key="1">
    <source>
        <dbReference type="SAM" id="Phobius"/>
    </source>
</evidence>
<proteinExistence type="predicted"/>
<protein>
    <submittedName>
        <fullName evidence="2">DUF4381 family protein</fullName>
    </submittedName>
</protein>
<organism evidence="2 3">
    <name type="scientific">Thermochromatium tepidum ATCC 43061</name>
    <dbReference type="NCBI Taxonomy" id="316276"/>
    <lineage>
        <taxon>Bacteria</taxon>
        <taxon>Pseudomonadati</taxon>
        <taxon>Pseudomonadota</taxon>
        <taxon>Gammaproteobacteria</taxon>
        <taxon>Chromatiales</taxon>
        <taxon>Chromatiaceae</taxon>
        <taxon>Thermochromatium</taxon>
    </lineage>
</organism>
<keyword evidence="1" id="KW-1133">Transmembrane helix</keyword>
<dbReference type="Pfam" id="PF14316">
    <property type="entry name" value="DUF4381"/>
    <property type="match status" value="1"/>
</dbReference>
<dbReference type="EMBL" id="CP039268">
    <property type="protein sequence ID" value="QGU33052.1"/>
    <property type="molecule type" value="Genomic_DNA"/>
</dbReference>
<dbReference type="KEGG" id="ttp:E6P07_08730"/>
<sequence length="182" mass="20028">MDTDPFLTPIEPPIPALRDIHDLPPLPWWPPAPGWWLLALALCALGYALWRWRVPLSLRVPIPGITLGTWRWEAAQALRDLHRRARAGQDTKTLAGELSELMRRIAMARLGRSACAGLTGTDWLAWLAANDPNGFPWHERGQALVVAPYAPPGIQVPELQALIAAAAGWVSTGDPKRGARHV</sequence>
<accession>A0A6I6E5D4</accession>
<dbReference type="InterPro" id="IPR025489">
    <property type="entry name" value="DUF4381"/>
</dbReference>
<dbReference type="AlphaFoldDB" id="A0A6I6E5D4"/>
<name>A0A6I6E5D4_THETI</name>
<evidence type="ECO:0000313" key="2">
    <source>
        <dbReference type="EMBL" id="QGU33052.1"/>
    </source>
</evidence>
<gene>
    <name evidence="2" type="ORF">E6P07_08730</name>
</gene>
<dbReference type="Proteomes" id="UP000426424">
    <property type="component" value="Chromosome"/>
</dbReference>